<evidence type="ECO:0000313" key="4">
    <source>
        <dbReference type="Proteomes" id="UP000000365"/>
    </source>
</evidence>
<keyword evidence="1" id="KW-0812">Transmembrane</keyword>
<dbReference type="KEGG" id="mla:Mlab_0527"/>
<dbReference type="InterPro" id="IPR007421">
    <property type="entry name" value="Schlafen_AlbA_2_dom"/>
</dbReference>
<reference evidence="3 4" key="1">
    <citation type="journal article" date="2009" name="Stand. Genomic Sci.">
        <title>Complete genome sequence of Methanocorpusculum labreanum type strain Z.</title>
        <authorList>
            <person name="Anderson I.J."/>
            <person name="Sieprawska-Lupa M."/>
            <person name="Goltsman E."/>
            <person name="Lapidus A."/>
            <person name="Copeland A."/>
            <person name="Glavina Del Rio T."/>
            <person name="Tice H."/>
            <person name="Dalin E."/>
            <person name="Barry K."/>
            <person name="Pitluck S."/>
            <person name="Hauser L."/>
            <person name="Land M."/>
            <person name="Lucas S."/>
            <person name="Richardson P."/>
            <person name="Whitman W.B."/>
            <person name="Kyrpides N.C."/>
        </authorList>
    </citation>
    <scope>NUCLEOTIDE SEQUENCE [LARGE SCALE GENOMIC DNA]</scope>
    <source>
        <strain evidence="4">ATCC 43576 / DSM 4855 / Z</strain>
    </source>
</reference>
<dbReference type="AlphaFoldDB" id="A2SQU5"/>
<organism evidence="3 4">
    <name type="scientific">Methanocorpusculum labreanum (strain ATCC 43576 / DSM 4855 / Z)</name>
    <dbReference type="NCBI Taxonomy" id="410358"/>
    <lineage>
        <taxon>Archaea</taxon>
        <taxon>Methanobacteriati</taxon>
        <taxon>Methanobacteriota</taxon>
        <taxon>Stenosarchaea group</taxon>
        <taxon>Methanomicrobia</taxon>
        <taxon>Methanomicrobiales</taxon>
        <taxon>Methanocorpusculaceae</taxon>
        <taxon>Methanocorpusculum</taxon>
    </lineage>
</organism>
<keyword evidence="1" id="KW-0472">Membrane</keyword>
<name>A2SQU5_METLZ</name>
<dbReference type="InterPro" id="IPR038461">
    <property type="entry name" value="Schlafen_AlbA_2_dom_sf"/>
</dbReference>
<evidence type="ECO:0000259" key="2">
    <source>
        <dbReference type="Pfam" id="PF04326"/>
    </source>
</evidence>
<keyword evidence="4" id="KW-1185">Reference proteome</keyword>
<keyword evidence="1" id="KW-1133">Transmembrane helix</keyword>
<dbReference type="Proteomes" id="UP000000365">
    <property type="component" value="Chromosome"/>
</dbReference>
<feature type="transmembrane region" description="Helical" evidence="1">
    <location>
        <begin position="299"/>
        <end position="321"/>
    </location>
</feature>
<sequence>MDRNIRMSQFYSPLINENGNFLSIDEIEYEHLSQLADRGIQEGYKVEYKKQWDDNFKIKHLCQTITSFANSEGGWLFIGINDRGGIVNIHGEKADFSQTIANKIQSDVSPTPVFECRFIRNPSEIETGVLVIFVDEGIDPPYICKGTVYIRSGSSKLPVAPDRSTIDRLIEKRNEYKNEMEKFKIDTIYEFEPKSPFCMITLYNKKQQNRLTFNDFEDIKSHFIKKGGFGRSMLSHDSIILFGSDIIEPKSATGILEIFKNGSVKFSFPLMPCISENCEDIALNLRKCNPHYDLTGFKFLDFFLIFYYITATLNSVLEYLLTKYFDKKEYVLSFKYRNIRNCLMYFDTGDNTFYDTVKKYGICYSIKKEQEIIFNDPFEHATEEMPILMSGWILNGLCVPFGYSPKILSDIKSSHDYSGKGLISRENPW</sequence>
<dbReference type="Gene3D" id="3.30.950.30">
    <property type="entry name" value="Schlafen, AAA domain"/>
    <property type="match status" value="1"/>
</dbReference>
<protein>
    <submittedName>
        <fullName evidence="3">Putative transcriptional regulator</fullName>
    </submittedName>
</protein>
<evidence type="ECO:0000313" key="3">
    <source>
        <dbReference type="EMBL" id="ABN06701.1"/>
    </source>
</evidence>
<dbReference type="eggNOG" id="arCOG03296">
    <property type="taxonomic scope" value="Archaea"/>
</dbReference>
<dbReference type="HOGENOM" id="CLU_638755_0_0_2"/>
<dbReference type="PANTHER" id="PTHR30595:SF6">
    <property type="entry name" value="SCHLAFEN ALBA-2 DOMAIN-CONTAINING PROTEIN"/>
    <property type="match status" value="1"/>
</dbReference>
<accession>A2SQU5</accession>
<proteinExistence type="predicted"/>
<gene>
    <name evidence="3" type="ordered locus">Mlab_0527</name>
</gene>
<dbReference type="Pfam" id="PF04326">
    <property type="entry name" value="SLFN_AlbA_2"/>
    <property type="match status" value="1"/>
</dbReference>
<dbReference type="STRING" id="410358.Mlab_0527"/>
<dbReference type="EMBL" id="CP000559">
    <property type="protein sequence ID" value="ABN06701.1"/>
    <property type="molecule type" value="Genomic_DNA"/>
</dbReference>
<dbReference type="PANTHER" id="PTHR30595">
    <property type="entry name" value="GLPR-RELATED TRANSCRIPTIONAL REPRESSOR"/>
    <property type="match status" value="1"/>
</dbReference>
<evidence type="ECO:0000256" key="1">
    <source>
        <dbReference type="SAM" id="Phobius"/>
    </source>
</evidence>
<feature type="domain" description="Schlafen AlbA-2" evidence="2">
    <location>
        <begin position="42"/>
        <end position="158"/>
    </location>
</feature>